<name>R7U656_CAPTE</name>
<feature type="region of interest" description="Disordered" evidence="1">
    <location>
        <begin position="836"/>
        <end position="962"/>
    </location>
</feature>
<reference evidence="3 5" key="2">
    <citation type="journal article" date="2013" name="Nature">
        <title>Insights into bilaterian evolution from three spiralian genomes.</title>
        <authorList>
            <person name="Simakov O."/>
            <person name="Marletaz F."/>
            <person name="Cho S.J."/>
            <person name="Edsinger-Gonzales E."/>
            <person name="Havlak P."/>
            <person name="Hellsten U."/>
            <person name="Kuo D.H."/>
            <person name="Larsson T."/>
            <person name="Lv J."/>
            <person name="Arendt D."/>
            <person name="Savage R."/>
            <person name="Osoegawa K."/>
            <person name="de Jong P."/>
            <person name="Grimwood J."/>
            <person name="Chapman J.A."/>
            <person name="Shapiro H."/>
            <person name="Aerts A."/>
            <person name="Otillar R.P."/>
            <person name="Terry A.Y."/>
            <person name="Boore J.L."/>
            <person name="Grigoriev I.V."/>
            <person name="Lindberg D.R."/>
            <person name="Seaver E.C."/>
            <person name="Weisblat D.A."/>
            <person name="Putnam N.H."/>
            <person name="Rokhsar D.S."/>
        </authorList>
    </citation>
    <scope>NUCLEOTIDE SEQUENCE</scope>
    <source>
        <strain evidence="3 5">I ESC-2004</strain>
    </source>
</reference>
<dbReference type="HOGENOM" id="CLU_268760_0_0_1"/>
<evidence type="ECO:0000313" key="4">
    <source>
        <dbReference type="EnsemblMetazoa" id="CapteP206782"/>
    </source>
</evidence>
<reference evidence="5" key="1">
    <citation type="submission" date="2012-12" db="EMBL/GenBank/DDBJ databases">
        <authorList>
            <person name="Hellsten U."/>
            <person name="Grimwood J."/>
            <person name="Chapman J.A."/>
            <person name="Shapiro H."/>
            <person name="Aerts A."/>
            <person name="Otillar R.P."/>
            <person name="Terry A.Y."/>
            <person name="Boore J.L."/>
            <person name="Simakov O."/>
            <person name="Marletaz F."/>
            <person name="Cho S.-J."/>
            <person name="Edsinger-Gonzales E."/>
            <person name="Havlak P."/>
            <person name="Kuo D.-H."/>
            <person name="Larsson T."/>
            <person name="Lv J."/>
            <person name="Arendt D."/>
            <person name="Savage R."/>
            <person name="Osoegawa K."/>
            <person name="de Jong P."/>
            <person name="Lindberg D.R."/>
            <person name="Seaver E.C."/>
            <person name="Weisblat D.A."/>
            <person name="Putnam N.H."/>
            <person name="Grigoriev I.V."/>
            <person name="Rokhsar D.S."/>
        </authorList>
    </citation>
    <scope>NUCLEOTIDE SEQUENCE</scope>
    <source>
        <strain evidence="5">I ESC-2004</strain>
    </source>
</reference>
<dbReference type="AlphaFoldDB" id="R7U656"/>
<protein>
    <submittedName>
        <fullName evidence="3 4">Uncharacterized protein</fullName>
    </submittedName>
</protein>
<organism evidence="3">
    <name type="scientific">Capitella teleta</name>
    <name type="common">Polychaete worm</name>
    <dbReference type="NCBI Taxonomy" id="283909"/>
    <lineage>
        <taxon>Eukaryota</taxon>
        <taxon>Metazoa</taxon>
        <taxon>Spiralia</taxon>
        <taxon>Lophotrochozoa</taxon>
        <taxon>Annelida</taxon>
        <taxon>Polychaeta</taxon>
        <taxon>Sedentaria</taxon>
        <taxon>Scolecida</taxon>
        <taxon>Capitellidae</taxon>
        <taxon>Capitella</taxon>
    </lineage>
</organism>
<feature type="chain" id="PRO_5008787688" evidence="2">
    <location>
        <begin position="18"/>
        <end position="1220"/>
    </location>
</feature>
<keyword evidence="2" id="KW-0732">Signal</keyword>
<reference evidence="4" key="3">
    <citation type="submission" date="2015-06" db="UniProtKB">
        <authorList>
            <consortium name="EnsemblMetazoa"/>
        </authorList>
    </citation>
    <scope>IDENTIFICATION</scope>
</reference>
<accession>R7U656</accession>
<feature type="compositionally biased region" description="Polar residues" evidence="1">
    <location>
        <begin position="663"/>
        <end position="674"/>
    </location>
</feature>
<gene>
    <name evidence="3" type="ORF">CAPTEDRAFT_206782</name>
</gene>
<feature type="signal peptide" evidence="2">
    <location>
        <begin position="1"/>
        <end position="17"/>
    </location>
</feature>
<evidence type="ECO:0000313" key="5">
    <source>
        <dbReference type="Proteomes" id="UP000014760"/>
    </source>
</evidence>
<proteinExistence type="predicted"/>
<keyword evidence="5" id="KW-1185">Reference proteome</keyword>
<evidence type="ECO:0000256" key="2">
    <source>
        <dbReference type="SAM" id="SignalP"/>
    </source>
</evidence>
<feature type="compositionally biased region" description="Polar residues" evidence="1">
    <location>
        <begin position="920"/>
        <end position="939"/>
    </location>
</feature>
<feature type="region of interest" description="Disordered" evidence="1">
    <location>
        <begin position="661"/>
        <end position="691"/>
    </location>
</feature>
<dbReference type="PROSITE" id="PS51257">
    <property type="entry name" value="PROKAR_LIPOPROTEIN"/>
    <property type="match status" value="1"/>
</dbReference>
<dbReference type="Proteomes" id="UP000014760">
    <property type="component" value="Unassembled WGS sequence"/>
</dbReference>
<dbReference type="EnsemblMetazoa" id="CapteT206782">
    <property type="protein sequence ID" value="CapteP206782"/>
    <property type="gene ID" value="CapteG206782"/>
</dbReference>
<dbReference type="EMBL" id="AMQN01009254">
    <property type="status" value="NOT_ANNOTATED_CDS"/>
    <property type="molecule type" value="Genomic_DNA"/>
</dbReference>
<sequence>MRIYLWLALVTVTSCEGTTSPGPSPMPTDADAEKGGTINLLSYACSVTAEGFVTVKSTPCPAFTSCDIGPLRVTSKERRTLDAFFCSLTSTQVDAFPGVLSEACEVESKGEILLKRGCPDCVLGPLNISLHSGKAAAYFCNIPSEDGLGTETAESRPPAPLPDHACQILDDKDSYCYGDGIKCSAGPVYVSTLSDNKLTLYFCSIHVSLIDFYHNNFLKDSCRMEAVGDELLTKVCPYHRKCNIGPVTVAVGDEMNSGDLQSYFCHQKIDADSIELSRQKTKAKHHHSLLKYACLVDLSDGTVVRDAECSYNGRCSAGPLMKEMKYGQAWSATFCRYKAPRKPLDEIMMNTACLISHGGQKANETSCDDGSICDWGPIRVRKFDGEVSVYYFCGGESVAFEKEAMLEGPKTEDRIKTQLLSEHGPLKSLGHYACKLDKESGLTYSCESNVTCSLGPLQVTGHDNQRMHFCDYAPTFKEPLQGVLVSACRLEVNNIPIRGRKCPATSECKVGPLITDILDLNSVHAYFCTRAKPDRSPGNQTLSLEKFLCRRENARGDVLNSRNCLDELPCSLGPLSIPSTNQQWFFCRHQTSLNPRSGVLSLACSIQDGEDTVHIERCSNDEFGCSVGPLNYDDKMQAYFCVDHRKALFGEGDSLNVHEMDTVNKTSGRSTGGKSINEEDDASEKSSSEVEKKKYEMTNAYRGEVPQSKFVTLSEADKKIARDTTGGIDPEERKKSQREIDKLLHSSLGANWVNDTTTTGLDLKKSKKNIGLFNYELDKVLNQLNTYNKTENNPVYTNHTDKNKHDVDADGHTNQAHNFLTMKHVKDEVNNPSSDVIEGSKEEVPPGEINVGKWGNPGAIMEPKNEETTKTMAMEDDDEASYGRSGDDMNTDSLSEPKNADASVRRMKPISLDEDDDTSHGQSQNLSQSTVHPKYSKLTTTKDVDKFSRNGQQQESTELKTKDNSLDVTSVVQFACRVKDDEESVIREKSCDSGMKCSVGPMAITASTGEEQTLFFCQPKEDKSLKRIELLKAACRMENYEKILHEWSCPGGSSCNVGPLLWPIEYEDVFVHFCSDSTQHPSPQWDLPKFETRQSDEPSLISHSCSIQDAQHKILFSKPCGHNFNCSLGPLSLGEEGGGNYYFCDYPTSAVNAFPGVLHSACLIETELEELKNNRRKCSSECIVGPLEFKSMGGKRAFAYFCADEMKRTKKQINNKKEFA</sequence>
<evidence type="ECO:0000313" key="3">
    <source>
        <dbReference type="EMBL" id="ELU01434.1"/>
    </source>
</evidence>
<evidence type="ECO:0000256" key="1">
    <source>
        <dbReference type="SAM" id="MobiDB-lite"/>
    </source>
</evidence>
<dbReference type="EMBL" id="KB305044">
    <property type="protein sequence ID" value="ELU01434.1"/>
    <property type="molecule type" value="Genomic_DNA"/>
</dbReference>